<dbReference type="eggNOG" id="ENOG50346TS">
    <property type="taxonomic scope" value="Bacteria"/>
</dbReference>
<dbReference type="RefSeq" id="WP_030431348.1">
    <property type="nucleotide sequence ID" value="NZ_JOEF01000019.1"/>
</dbReference>
<dbReference type="Gene3D" id="3.30.1460.10">
    <property type="match status" value="1"/>
</dbReference>
<organism evidence="1 2">
    <name type="scientific">Allokutzneria albata</name>
    <name type="common">Kibdelosporangium albatum</name>
    <dbReference type="NCBI Taxonomy" id="211114"/>
    <lineage>
        <taxon>Bacteria</taxon>
        <taxon>Bacillati</taxon>
        <taxon>Actinomycetota</taxon>
        <taxon>Actinomycetes</taxon>
        <taxon>Pseudonocardiales</taxon>
        <taxon>Pseudonocardiaceae</taxon>
        <taxon>Allokutzneria</taxon>
    </lineage>
</organism>
<sequence>MATWVDLVRYVKAAYRVISEEDGELRILHRFESPFEELGEEREQVVVIHREVLDGKHEWVQIVSPCGLVSEIDLQRFLEEVGHTTVAGGAAIIGDHVVVRHSLPLENLDPNEFDDPLELVVGTADQLEEKFVGGDEY</sequence>
<proteinExistence type="predicted"/>
<accession>A0A1G9VQC9</accession>
<dbReference type="OrthoDB" id="3295813at2"/>
<name>A0A1G9VQC9_ALLAB</name>
<dbReference type="EMBL" id="LT629701">
    <property type="protein sequence ID" value="SDM74389.1"/>
    <property type="molecule type" value="Genomic_DNA"/>
</dbReference>
<dbReference type="SUPFAM" id="SSF69635">
    <property type="entry name" value="Type III secretory system chaperone-like"/>
    <property type="match status" value="1"/>
</dbReference>
<gene>
    <name evidence="1" type="ORF">SAMN04489726_3174</name>
</gene>
<dbReference type="AlphaFoldDB" id="A0A1G9VQC9"/>
<dbReference type="STRING" id="211114.SAMN04489726_3174"/>
<reference evidence="1 2" key="1">
    <citation type="submission" date="2016-10" db="EMBL/GenBank/DDBJ databases">
        <authorList>
            <person name="de Groot N.N."/>
        </authorList>
    </citation>
    <scope>NUCLEOTIDE SEQUENCE [LARGE SCALE GENOMIC DNA]</scope>
    <source>
        <strain evidence="1 2">DSM 44149</strain>
    </source>
</reference>
<evidence type="ECO:0000313" key="2">
    <source>
        <dbReference type="Proteomes" id="UP000183376"/>
    </source>
</evidence>
<evidence type="ECO:0000313" key="1">
    <source>
        <dbReference type="EMBL" id="SDM74389.1"/>
    </source>
</evidence>
<protein>
    <submittedName>
        <fullName evidence="1">Uncharacterized protein</fullName>
    </submittedName>
</protein>
<dbReference type="Proteomes" id="UP000183376">
    <property type="component" value="Chromosome I"/>
</dbReference>
<keyword evidence="2" id="KW-1185">Reference proteome</keyword>